<dbReference type="RefSeq" id="WP_229674092.1">
    <property type="nucleotide sequence ID" value="NZ_BMNA01000002.1"/>
</dbReference>
<organism evidence="5 6">
    <name type="scientific">Nakamurella endophytica</name>
    <dbReference type="NCBI Taxonomy" id="1748367"/>
    <lineage>
        <taxon>Bacteria</taxon>
        <taxon>Bacillati</taxon>
        <taxon>Actinomycetota</taxon>
        <taxon>Actinomycetes</taxon>
        <taxon>Nakamurellales</taxon>
        <taxon>Nakamurellaceae</taxon>
        <taxon>Nakamurella</taxon>
    </lineage>
</organism>
<keyword evidence="3" id="KW-0812">Transmembrane</keyword>
<dbReference type="Gene3D" id="2.80.10.50">
    <property type="match status" value="1"/>
</dbReference>
<keyword evidence="3" id="KW-1133">Transmembrane helix</keyword>
<protein>
    <recommendedName>
        <fullName evidence="7">Ig-like domain-containing protein</fullName>
    </recommendedName>
</protein>
<dbReference type="SUPFAM" id="SSF50370">
    <property type="entry name" value="Ricin B-like lectins"/>
    <property type="match status" value="1"/>
</dbReference>
<dbReference type="GO" id="GO:0005975">
    <property type="term" value="P:carbohydrate metabolic process"/>
    <property type="evidence" value="ECO:0007669"/>
    <property type="project" value="UniProtKB-ARBA"/>
</dbReference>
<dbReference type="PROSITE" id="PS50231">
    <property type="entry name" value="RICIN_B_LECTIN"/>
    <property type="match status" value="1"/>
</dbReference>
<dbReference type="CDD" id="cd00161">
    <property type="entry name" value="beta-trefoil_Ricin-like"/>
    <property type="match status" value="1"/>
</dbReference>
<feature type="compositionally biased region" description="Gly residues" evidence="2">
    <location>
        <begin position="695"/>
        <end position="721"/>
    </location>
</feature>
<keyword evidence="1" id="KW-0175">Coiled coil</keyword>
<reference evidence="5" key="2">
    <citation type="submission" date="2020-09" db="EMBL/GenBank/DDBJ databases">
        <authorList>
            <person name="Sun Q."/>
            <person name="Zhou Y."/>
        </authorList>
    </citation>
    <scope>NUCLEOTIDE SEQUENCE</scope>
    <source>
        <strain evidence="5">CGMCC 4.7308</strain>
    </source>
</reference>
<feature type="region of interest" description="Disordered" evidence="2">
    <location>
        <begin position="570"/>
        <end position="596"/>
    </location>
</feature>
<feature type="compositionally biased region" description="Low complexity" evidence="2">
    <location>
        <begin position="1243"/>
        <end position="1274"/>
    </location>
</feature>
<dbReference type="InterPro" id="IPR013783">
    <property type="entry name" value="Ig-like_fold"/>
</dbReference>
<feature type="region of interest" description="Disordered" evidence="2">
    <location>
        <begin position="672"/>
        <end position="723"/>
    </location>
</feature>
<keyword evidence="4" id="KW-0732">Signal</keyword>
<keyword evidence="6" id="KW-1185">Reference proteome</keyword>
<evidence type="ECO:0000313" key="6">
    <source>
        <dbReference type="Proteomes" id="UP000655208"/>
    </source>
</evidence>
<feature type="region of interest" description="Disordered" evidence="2">
    <location>
        <begin position="1243"/>
        <end position="1289"/>
    </location>
</feature>
<feature type="region of interest" description="Disordered" evidence="2">
    <location>
        <begin position="773"/>
        <end position="825"/>
    </location>
</feature>
<dbReference type="Gene3D" id="2.60.40.10">
    <property type="entry name" value="Immunoglobulins"/>
    <property type="match status" value="2"/>
</dbReference>
<dbReference type="InterPro" id="IPR035992">
    <property type="entry name" value="Ricin_B-like_lectins"/>
</dbReference>
<feature type="compositionally biased region" description="Gly residues" evidence="2">
    <location>
        <begin position="808"/>
        <end position="820"/>
    </location>
</feature>
<feature type="chain" id="PRO_5038889040" description="Ig-like domain-containing protein" evidence="4">
    <location>
        <begin position="34"/>
        <end position="1328"/>
    </location>
</feature>
<evidence type="ECO:0000313" key="5">
    <source>
        <dbReference type="EMBL" id="GGL94341.1"/>
    </source>
</evidence>
<gene>
    <name evidence="5" type="ORF">GCM10011594_12680</name>
</gene>
<evidence type="ECO:0000256" key="1">
    <source>
        <dbReference type="SAM" id="Coils"/>
    </source>
</evidence>
<dbReference type="EMBL" id="BMNA01000002">
    <property type="protein sequence ID" value="GGL94341.1"/>
    <property type="molecule type" value="Genomic_DNA"/>
</dbReference>
<name>A0A917SSQ6_9ACTN</name>
<reference evidence="5" key="1">
    <citation type="journal article" date="2014" name="Int. J. Syst. Evol. Microbiol.">
        <title>Complete genome sequence of Corynebacterium casei LMG S-19264T (=DSM 44701T), isolated from a smear-ripened cheese.</title>
        <authorList>
            <consortium name="US DOE Joint Genome Institute (JGI-PGF)"/>
            <person name="Walter F."/>
            <person name="Albersmeier A."/>
            <person name="Kalinowski J."/>
            <person name="Ruckert C."/>
        </authorList>
    </citation>
    <scope>NUCLEOTIDE SEQUENCE</scope>
    <source>
        <strain evidence="5">CGMCC 4.7308</strain>
    </source>
</reference>
<sequence length="1328" mass="131680">MASRTTVRRWRNATAVIALSVVVALGGAAEVTAAAPPGPVVTQPRAVDPIALLSAAPADPAPSCTIVPSKAADAQPITTALPGEPDGDDEEKSIWSFITDAAKSAAQDKASAGAGWVLNLVLGNNGNQTEATQKQIEQELTDQRNQLNSIQTSVNALANQLTNAEYALKAQLANTQYDLEVSGSAGNIAAIQGMVQNVCTLARNSATDSNAAPYLPYDTDITHIRDIRANAATRLQNMSNSLLGDGGIIASYRAAWWANQQARTGVVPSRALWTAEYVDAMHDLVDYYAGLAAQLYNAYAEATHWNSPAVPSHSAEALTPGNPQDITDLYAQLRVDILAWTEAATANLPHLPKGTLVDWRTGATSGGTTTYTMWASSPVALPNDPGLGDDPTTPTHAYCVDPRSLCVYHVWMPAAADNAVASSAVVAQAWTPVELALLSRPLGYADWRLPTEADWTGLVRASYTGSGASRTLSGVDPAAGVATWAKGEDLPILQAQTVAGPTGQVTTIPPVVVKDATAQVLTFNDPKSAAPTAPSTPSTTGLAGRLALVRAVTTVPPDLPVLAGTRSRVRPPAAAAPAPVTGARTARTQRGAAPRARTTAAVVGTVGQPSTFTAPGSTCTTAYQQPFGANAISVTVTGAAGGSGGRGSAGGHGSTVTAVLPLQPGGVLYPRVGGAGGNSSDGFDPSTGKNEAVPGTGGTGGGGAGGGSPREWAGGGGGGLSGVSADTDCSQWLAIAGGGGGGGGIDEDGTTPHNDGLGGGNACQSTGCAGQTPTLKGQPATAQGAGRGGDLVTGGAGGAHAGKNAGNGQNGTPGRGGAGGLAIDPTDPLHEYYGGGGGGGGAGRAGGGGGGASSAAYGGAGGGGGSSYVAGGAASPSITVNTAGGPAQVVITPVLVANGEIGTHANGSVPTTVLRVDRGGTAAVRSPERTWDIAWQTWGLEKVGSDSVNAYYLLHNLGAGSCLTNGRTSGSAVALAACNVDDPQQAWKLGWQTDGSYALQTEWSAGTTALVASGAVSGDATPVTLAPATAGAAAQEWSILPVAAPRPVPSLTLAAAHTRAATSAGVAPLVATMPSDATGDIGFYDVTGGTAVGLGTAPLINGVATLTSLTRTLSDGQHTLQASSGGDAHYNPNDSNTVTVTVGRLDPNLTVSIPILVASPAKVTPTAKLPADATGTVRFTATGPGTTNTTSTDLGTVTVVGGTAHLSTPATLTATGVYTLTAEYSGDALYTADNAQTVFSLQSPRTSAAATPPSTPVPSSSTQTVTVSVPTQGAGDAGDDLGGGDSGSAAGPELAATGLDVTGLVLAGALLVGVGLVLALRRRHRQVR</sequence>
<feature type="compositionally biased region" description="Gly residues" evidence="2">
    <location>
        <begin position="785"/>
        <end position="800"/>
    </location>
</feature>
<feature type="signal peptide" evidence="4">
    <location>
        <begin position="1"/>
        <end position="33"/>
    </location>
</feature>
<keyword evidence="3" id="KW-0472">Membrane</keyword>
<feature type="transmembrane region" description="Helical" evidence="3">
    <location>
        <begin position="1301"/>
        <end position="1320"/>
    </location>
</feature>
<dbReference type="Proteomes" id="UP000655208">
    <property type="component" value="Unassembled WGS sequence"/>
</dbReference>
<evidence type="ECO:0000256" key="2">
    <source>
        <dbReference type="SAM" id="MobiDB-lite"/>
    </source>
</evidence>
<comment type="caution">
    <text evidence="5">The sequence shown here is derived from an EMBL/GenBank/DDBJ whole genome shotgun (WGS) entry which is preliminary data.</text>
</comment>
<evidence type="ECO:0000256" key="3">
    <source>
        <dbReference type="SAM" id="Phobius"/>
    </source>
</evidence>
<feature type="coiled-coil region" evidence="1">
    <location>
        <begin position="133"/>
        <end position="160"/>
    </location>
</feature>
<proteinExistence type="predicted"/>
<accession>A0A917SSQ6</accession>
<evidence type="ECO:0008006" key="7">
    <source>
        <dbReference type="Google" id="ProtNLM"/>
    </source>
</evidence>
<evidence type="ECO:0000256" key="4">
    <source>
        <dbReference type="SAM" id="SignalP"/>
    </source>
</evidence>